<protein>
    <submittedName>
        <fullName evidence="2">Uncharacterized protein</fullName>
    </submittedName>
</protein>
<evidence type="ECO:0000313" key="2">
    <source>
        <dbReference type="EMBL" id="KZV25882.1"/>
    </source>
</evidence>
<evidence type="ECO:0000256" key="1">
    <source>
        <dbReference type="SAM" id="MobiDB-lite"/>
    </source>
</evidence>
<dbReference type="Proteomes" id="UP000250235">
    <property type="component" value="Unassembled WGS sequence"/>
</dbReference>
<dbReference type="AlphaFoldDB" id="A0A2Z7B2X4"/>
<gene>
    <name evidence="2" type="ORF">F511_20129</name>
</gene>
<dbReference type="EMBL" id="KV011811">
    <property type="protein sequence ID" value="KZV25882.1"/>
    <property type="molecule type" value="Genomic_DNA"/>
</dbReference>
<evidence type="ECO:0000313" key="3">
    <source>
        <dbReference type="Proteomes" id="UP000250235"/>
    </source>
</evidence>
<accession>A0A2Z7B2X4</accession>
<feature type="compositionally biased region" description="Acidic residues" evidence="1">
    <location>
        <begin position="214"/>
        <end position="228"/>
    </location>
</feature>
<sequence length="242" mass="26816">MRVVTGPPKKATKKRKAPSSADTEVPRERRKKSVSTSGTLPEETQERSRARTPPTATPEEIPDPIPVTTTVEASSSMRRSGRPPPERRKKSVSTSGTLPEETQERSRARTPPTATPEEIPDPIPKEARATERNAMVAELEKANAWAWQEAERLKSEAREEFLKSSEFDSLLAKKAWGYFKDGFWGCLAQFRANGYPEEEHPASFLDLQQALADVGDEEEAEEEEEGEGGSDAKDNPPNSPQS</sequence>
<keyword evidence="3" id="KW-1185">Reference proteome</keyword>
<feature type="region of interest" description="Disordered" evidence="1">
    <location>
        <begin position="208"/>
        <end position="242"/>
    </location>
</feature>
<proteinExistence type="predicted"/>
<name>A0A2Z7B2X4_9LAMI</name>
<feature type="region of interest" description="Disordered" evidence="1">
    <location>
        <begin position="1"/>
        <end position="127"/>
    </location>
</feature>
<reference evidence="2 3" key="1">
    <citation type="journal article" date="2015" name="Proc. Natl. Acad. Sci. U.S.A.">
        <title>The resurrection genome of Boea hygrometrica: A blueprint for survival of dehydration.</title>
        <authorList>
            <person name="Xiao L."/>
            <person name="Yang G."/>
            <person name="Zhang L."/>
            <person name="Yang X."/>
            <person name="Zhao S."/>
            <person name="Ji Z."/>
            <person name="Zhou Q."/>
            <person name="Hu M."/>
            <person name="Wang Y."/>
            <person name="Chen M."/>
            <person name="Xu Y."/>
            <person name="Jin H."/>
            <person name="Xiao X."/>
            <person name="Hu G."/>
            <person name="Bao F."/>
            <person name="Hu Y."/>
            <person name="Wan P."/>
            <person name="Li L."/>
            <person name="Deng X."/>
            <person name="Kuang T."/>
            <person name="Xiang C."/>
            <person name="Zhu J.K."/>
            <person name="Oliver M.J."/>
            <person name="He Y."/>
        </authorList>
    </citation>
    <scope>NUCLEOTIDE SEQUENCE [LARGE SCALE GENOMIC DNA]</scope>
    <source>
        <strain evidence="3">cv. XS01</strain>
    </source>
</reference>
<organism evidence="2 3">
    <name type="scientific">Dorcoceras hygrometricum</name>
    <dbReference type="NCBI Taxonomy" id="472368"/>
    <lineage>
        <taxon>Eukaryota</taxon>
        <taxon>Viridiplantae</taxon>
        <taxon>Streptophyta</taxon>
        <taxon>Embryophyta</taxon>
        <taxon>Tracheophyta</taxon>
        <taxon>Spermatophyta</taxon>
        <taxon>Magnoliopsida</taxon>
        <taxon>eudicotyledons</taxon>
        <taxon>Gunneridae</taxon>
        <taxon>Pentapetalae</taxon>
        <taxon>asterids</taxon>
        <taxon>lamiids</taxon>
        <taxon>Lamiales</taxon>
        <taxon>Gesneriaceae</taxon>
        <taxon>Didymocarpoideae</taxon>
        <taxon>Trichosporeae</taxon>
        <taxon>Loxocarpinae</taxon>
        <taxon>Dorcoceras</taxon>
    </lineage>
</organism>